<protein>
    <submittedName>
        <fullName evidence="3">BolA DNA-binding transcriptional dual regulator</fullName>
    </submittedName>
</protein>
<evidence type="ECO:0000313" key="3">
    <source>
        <dbReference type="EMBL" id="AIN46922.1"/>
    </source>
</evidence>
<dbReference type="RefSeq" id="WP_038497740.1">
    <property type="nucleotide sequence ID" value="NZ_CP008985.1"/>
</dbReference>
<dbReference type="InterPro" id="IPR050961">
    <property type="entry name" value="BolA/IbaG_stress_morph_reg"/>
</dbReference>
<dbReference type="Proteomes" id="UP000067325">
    <property type="component" value="Chromosome"/>
</dbReference>
<dbReference type="OrthoDB" id="9812890at2"/>
<dbReference type="PANTHER" id="PTHR46229">
    <property type="entry name" value="BOLA TRANSCRIPTION REGULATOR"/>
    <property type="match status" value="1"/>
</dbReference>
<dbReference type="InterPro" id="IPR036065">
    <property type="entry name" value="BolA-like_sf"/>
</dbReference>
<evidence type="ECO:0000313" key="4">
    <source>
        <dbReference type="Proteomes" id="UP000067325"/>
    </source>
</evidence>
<dbReference type="KEGG" id="bcib:IM45_071"/>
<evidence type="ECO:0000256" key="2">
    <source>
        <dbReference type="RuleBase" id="RU003860"/>
    </source>
</evidence>
<dbReference type="Gene3D" id="3.30.300.90">
    <property type="entry name" value="BolA-like"/>
    <property type="match status" value="1"/>
</dbReference>
<dbReference type="SUPFAM" id="SSF82657">
    <property type="entry name" value="BolA-like"/>
    <property type="match status" value="1"/>
</dbReference>
<organism evidence="3 4">
    <name type="scientific">Candidatus Palibaumannia cicadellinicola</name>
    <dbReference type="NCBI Taxonomy" id="186490"/>
    <lineage>
        <taxon>Bacteria</taxon>
        <taxon>Pseudomonadati</taxon>
        <taxon>Pseudomonadota</taxon>
        <taxon>Gammaproteobacteria</taxon>
        <taxon>Candidatus Palibaumannia</taxon>
    </lineage>
</organism>
<sequence>MKINEIKDLLMSALALDEAYVSGDGNHVQVIAISKQFSGMSMVKKQQTIYAPLIKHIANNSIHSLSIKTYTPEEWRSNRKLYSFLEQ</sequence>
<gene>
    <name evidence="3" type="ORF">IM45_071</name>
</gene>
<dbReference type="PANTHER" id="PTHR46229:SF4">
    <property type="entry name" value="ACID STRESS PROTEIN IBAG"/>
    <property type="match status" value="1"/>
</dbReference>
<dbReference type="AlphaFoldDB" id="A0A088MXB4"/>
<dbReference type="EMBL" id="CP008985">
    <property type="protein sequence ID" value="AIN46922.1"/>
    <property type="molecule type" value="Genomic_DNA"/>
</dbReference>
<name>A0A088MXB4_9GAMM</name>
<accession>A0A088MXB4</accession>
<dbReference type="GO" id="GO:0003677">
    <property type="term" value="F:DNA binding"/>
    <property type="evidence" value="ECO:0007669"/>
    <property type="project" value="UniProtKB-KW"/>
</dbReference>
<dbReference type="PIRSF" id="PIRSF003113">
    <property type="entry name" value="BolA"/>
    <property type="match status" value="1"/>
</dbReference>
<dbReference type="Pfam" id="PF01722">
    <property type="entry name" value="BolA"/>
    <property type="match status" value="1"/>
</dbReference>
<proteinExistence type="inferred from homology"/>
<dbReference type="InterPro" id="IPR002634">
    <property type="entry name" value="BolA"/>
</dbReference>
<keyword evidence="3" id="KW-0238">DNA-binding</keyword>
<evidence type="ECO:0000256" key="1">
    <source>
        <dbReference type="ARBA" id="ARBA00005578"/>
    </source>
</evidence>
<comment type="similarity">
    <text evidence="1 2">Belongs to the BolA/IbaG family.</text>
</comment>
<dbReference type="eggNOG" id="COG5007">
    <property type="taxonomic scope" value="Bacteria"/>
</dbReference>
<reference evidence="3 4" key="1">
    <citation type="journal article" date="2014" name="MBio">
        <title>Differential genome evolution between companion symbionts in an insect-bacterial symbiosis.</title>
        <authorList>
            <person name="Bennett G.M."/>
            <person name="McCutcheon J.P."/>
            <person name="MacDonald B.R."/>
            <person name="Romanovicz D."/>
            <person name="Moran N.A."/>
        </authorList>
    </citation>
    <scope>NUCLEOTIDE SEQUENCE [LARGE SCALE GENOMIC DNA]</scope>
    <source>
        <strain evidence="3 4">BGSS</strain>
    </source>
</reference>